<reference evidence="9 10" key="1">
    <citation type="journal article" date="2010" name="Science">
        <title>Plasticity of animal genome architecture unmasked by rapid evolution of a pelagic tunicate.</title>
        <authorList>
            <person name="Denoeud F."/>
            <person name="Henriet S."/>
            <person name="Mungpakdee S."/>
            <person name="Aury J.M."/>
            <person name="Da Silva C."/>
            <person name="Brinkmann H."/>
            <person name="Mikhaleva J."/>
            <person name="Olsen L.C."/>
            <person name="Jubin C."/>
            <person name="Canestro C."/>
            <person name="Bouquet J.M."/>
            <person name="Danks G."/>
            <person name="Poulain J."/>
            <person name="Campsteijn C."/>
            <person name="Adamski M."/>
            <person name="Cross I."/>
            <person name="Yadetie F."/>
            <person name="Muffato M."/>
            <person name="Louis A."/>
            <person name="Butcher S."/>
            <person name="Tsagkogeorga G."/>
            <person name="Konrad A."/>
            <person name="Singh S."/>
            <person name="Jensen M.F."/>
            <person name="Cong E.H."/>
            <person name="Eikeseth-Otteraa H."/>
            <person name="Noel B."/>
            <person name="Anthouard V."/>
            <person name="Porcel B.M."/>
            <person name="Kachouri-Lafond R."/>
            <person name="Nishino A."/>
            <person name="Ugolini M."/>
            <person name="Chourrout P."/>
            <person name="Nishida H."/>
            <person name="Aasland R."/>
            <person name="Huzurbazar S."/>
            <person name="Westhof E."/>
            <person name="Delsuc F."/>
            <person name="Lehrach H."/>
            <person name="Reinhardt R."/>
            <person name="Weissenbach J."/>
            <person name="Roy S.W."/>
            <person name="Artiguenave F."/>
            <person name="Postlethwait J.H."/>
            <person name="Manak J.R."/>
            <person name="Thompson E.M."/>
            <person name="Jaillon O."/>
            <person name="Du Pasquier L."/>
            <person name="Boudinot P."/>
            <person name="Liberles D.A."/>
            <person name="Volff J.N."/>
            <person name="Philippe H."/>
            <person name="Lenhard B."/>
            <person name="Roest Crollius H."/>
            <person name="Wincker P."/>
            <person name="Chourrout D."/>
        </authorList>
    </citation>
    <scope>NUCLEOTIDE SEQUENCE [LARGE SCALE GENOMIC DNA]</scope>
</reference>
<evidence type="ECO:0000256" key="3">
    <source>
        <dbReference type="ARBA" id="ARBA00019618"/>
    </source>
</evidence>
<name>E4XXH2_OIKDI</name>
<feature type="compositionally biased region" description="Polar residues" evidence="8">
    <location>
        <begin position="766"/>
        <end position="775"/>
    </location>
</feature>
<dbReference type="GO" id="GO:0016592">
    <property type="term" value="C:mediator complex"/>
    <property type="evidence" value="ECO:0007669"/>
    <property type="project" value="TreeGrafter"/>
</dbReference>
<feature type="region of interest" description="Disordered" evidence="8">
    <location>
        <begin position="492"/>
        <end position="590"/>
    </location>
</feature>
<dbReference type="PANTHER" id="PTHR48249">
    <property type="entry name" value="MEDIATOR OF RNA POLYMERASE II TRANSCRIPTION SUBUNIT 13"/>
    <property type="match status" value="1"/>
</dbReference>
<dbReference type="InterPro" id="IPR051139">
    <property type="entry name" value="Mediator_complx_sub13"/>
</dbReference>
<keyword evidence="5" id="KW-0805">Transcription regulation</keyword>
<keyword evidence="7" id="KW-0539">Nucleus</keyword>
<dbReference type="InParanoid" id="E4XXH2"/>
<feature type="region of interest" description="Disordered" evidence="8">
    <location>
        <begin position="347"/>
        <end position="378"/>
    </location>
</feature>
<feature type="compositionally biased region" description="Low complexity" evidence="8">
    <location>
        <begin position="732"/>
        <end position="746"/>
    </location>
</feature>
<evidence type="ECO:0000256" key="4">
    <source>
        <dbReference type="ARBA" id="ARBA00022491"/>
    </source>
</evidence>
<feature type="compositionally biased region" description="Low complexity" evidence="8">
    <location>
        <begin position="395"/>
        <end position="417"/>
    </location>
</feature>
<feature type="compositionally biased region" description="Polar residues" evidence="8">
    <location>
        <begin position="522"/>
        <end position="537"/>
    </location>
</feature>
<evidence type="ECO:0000313" key="10">
    <source>
        <dbReference type="Proteomes" id="UP000001307"/>
    </source>
</evidence>
<dbReference type="PANTHER" id="PTHR48249:SF3">
    <property type="entry name" value="MEDIATOR OF RNA POLYMERASE II TRANSCRIPTION SUBUNIT 13"/>
    <property type="match status" value="1"/>
</dbReference>
<dbReference type="GO" id="GO:0045944">
    <property type="term" value="P:positive regulation of transcription by RNA polymerase II"/>
    <property type="evidence" value="ECO:0007669"/>
    <property type="project" value="TreeGrafter"/>
</dbReference>
<keyword evidence="6" id="KW-0804">Transcription</keyword>
<proteinExistence type="inferred from homology"/>
<gene>
    <name evidence="9" type="ORF">GSOID_T00007360001</name>
</gene>
<evidence type="ECO:0000256" key="2">
    <source>
        <dbReference type="ARBA" id="ARBA00009354"/>
    </source>
</evidence>
<comment type="subcellular location">
    <subcellularLocation>
        <location evidence="1">Nucleus</location>
    </subcellularLocation>
</comment>
<organism evidence="9 10">
    <name type="scientific">Oikopleura dioica</name>
    <name type="common">Tunicate</name>
    <dbReference type="NCBI Taxonomy" id="34765"/>
    <lineage>
        <taxon>Eukaryota</taxon>
        <taxon>Metazoa</taxon>
        <taxon>Chordata</taxon>
        <taxon>Tunicata</taxon>
        <taxon>Appendicularia</taxon>
        <taxon>Copelata</taxon>
        <taxon>Oikopleuridae</taxon>
        <taxon>Oikopleura</taxon>
    </lineage>
</organism>
<sequence>MLPDAHTNVFKLVDLPGIKWTKYSFANTLPCLPGDDAILSAFAKCMREGILCTWRRPMENAGREKETPSSEHKKELWCFWWGDKPALLESFKEKGLENADEKIFEYSGSNSDGMPYVQRTLLFKALHNSVERKLCAEGWTRMGRWFFRTPEGENISKSAFSISFFLNGSNVCCSIEPGQAPAVKRLRPSNSSVQSEVHPIEVICAPWGLRGFFSGKFLRKHHHDVSLANDSWSSWLEFYPYAFPPTARDDDEEEPFAVELALGSTVSAFRVVYPARLVFVPQDPEELNLPKLKPEKAKIENVVREVAKSAAIDLFPRPLSSGAGLPSRDLGGQKMIEVVPSFVDRRCRRTEKSASAKRATRWPKHKSPFHKRNNDHAQRRSEFILDDVVNSDSLTAPESNPPTNSTTQSSNSPATPTEVDDVKDTLGDSPSPIYYRPTVPCWNGLKLPVDQTGAGLKSDRCRPKLEVDDIAEDFSPPFSTLRSNNEMFPEFKPRKRLKKARITESNDVQPAKRPPKEAIFQPSPNKNEPNPFDSNGSMMDHHNPISLTNAINNGFPEKRFSVKTENEPDDNTYELNILTPSPDDRQGLNKSRYYSSKLSHPSPSHVTHRIKKEPSEISTFLMESSPMLTPDPDPEPGSMPDEEGVFAAIRLDLDDNHLNGKYSALHYKPSWKDGSNSFKFKQKMKEKELNAQGQEAYRRQIQVHIQQPTSVRPPNTPGAPRTPGISGGPGTPGHAPQTPGQPTTPGYQNPHSVGGPPSVGTYPHTPGSTRLSMNHRSPGVVPPSPASHTSHSRDFNAPRTPKTPRTPRSCLTPGKSGPGSVGIRGVASLPEASALLLNLILGDSVLDAHRDRNFIQAPLCSCKSNYMGSDGHLIGKMI</sequence>
<protein>
    <recommendedName>
        <fullName evidence="3">Mediator of RNA polymerase II transcription subunit 13</fullName>
    </recommendedName>
</protein>
<evidence type="ECO:0000256" key="6">
    <source>
        <dbReference type="ARBA" id="ARBA00023163"/>
    </source>
</evidence>
<evidence type="ECO:0000313" key="9">
    <source>
        <dbReference type="EMBL" id="CBY14366.1"/>
    </source>
</evidence>
<dbReference type="GO" id="GO:0003713">
    <property type="term" value="F:transcription coactivator activity"/>
    <property type="evidence" value="ECO:0007669"/>
    <property type="project" value="TreeGrafter"/>
</dbReference>
<comment type="similarity">
    <text evidence="2">Belongs to the Mediator complex subunit 13 family.</text>
</comment>
<evidence type="ECO:0000256" key="5">
    <source>
        <dbReference type="ARBA" id="ARBA00023015"/>
    </source>
</evidence>
<evidence type="ECO:0000256" key="1">
    <source>
        <dbReference type="ARBA" id="ARBA00004123"/>
    </source>
</evidence>
<dbReference type="OrthoDB" id="103819at2759"/>
<dbReference type="Proteomes" id="UP000001307">
    <property type="component" value="Unassembled WGS sequence"/>
</dbReference>
<dbReference type="AlphaFoldDB" id="E4XXH2"/>
<keyword evidence="10" id="KW-1185">Reference proteome</keyword>
<feature type="compositionally biased region" description="Basic and acidic residues" evidence="8">
    <location>
        <begin position="556"/>
        <end position="566"/>
    </location>
</feature>
<dbReference type="EMBL" id="FN653279">
    <property type="protein sequence ID" value="CBY14366.1"/>
    <property type="molecule type" value="Genomic_DNA"/>
</dbReference>
<accession>E4XXH2</accession>
<evidence type="ECO:0000256" key="8">
    <source>
        <dbReference type="SAM" id="MobiDB-lite"/>
    </source>
</evidence>
<evidence type="ECO:0000256" key="7">
    <source>
        <dbReference type="ARBA" id="ARBA00023242"/>
    </source>
</evidence>
<feature type="region of interest" description="Disordered" evidence="8">
    <location>
        <begin position="392"/>
        <end position="430"/>
    </location>
</feature>
<feature type="compositionally biased region" description="Basic residues" evidence="8">
    <location>
        <begin position="358"/>
        <end position="371"/>
    </location>
</feature>
<feature type="region of interest" description="Disordered" evidence="8">
    <location>
        <begin position="706"/>
        <end position="822"/>
    </location>
</feature>
<keyword evidence="4" id="KW-0678">Repressor</keyword>